<dbReference type="Gene3D" id="1.10.1670.10">
    <property type="entry name" value="Helix-hairpin-Helix base-excision DNA repair enzymes (C-terminal)"/>
    <property type="match status" value="1"/>
</dbReference>
<evidence type="ECO:0000256" key="2">
    <source>
        <dbReference type="ARBA" id="ARBA00010679"/>
    </source>
</evidence>
<evidence type="ECO:0000256" key="6">
    <source>
        <dbReference type="ARBA" id="ARBA00023204"/>
    </source>
</evidence>
<evidence type="ECO:0000313" key="16">
    <source>
        <dbReference type="Proteomes" id="UP000053110"/>
    </source>
</evidence>
<sequence>MASLSKWRKIPITPAEICIDTILRCGQSFRWVKTEDNEWNCVLRGRIVSLKQDETHLYYRATWPRPSSVDCVPSADIFTKEESSVEEDGTRALLENYLNLKPKLTALYEKWSSADSNFKEKAPRASGVRLLKQDAWEALVGFICSSNNNIIRISKMIRSLCSHYGPLIGHIGDREFHDFPTPETLAKTDVESKLKALGFGYRAKYIVKTAIVLSKEKPPGWLESLGNQDPCFDDNNNNNPFPPTGRENYRYAHDQLLQLVGVGPKVADCVCLMGLGWDEAIPVDTHVWQIAQRDYKFGKGKHKTLSKSTYDAIGNHFRQLWGGQAGWAHSVLFTADLRVFSGKPLEELNFHIITKRPSEEEVEQLKKVPKMLLKRENSEDKDTDRNIENDGDSSQIISIPQLAATKSSIP</sequence>
<reference evidence="15" key="3">
    <citation type="submission" date="2018-07" db="EMBL/GenBank/DDBJ databases">
        <authorList>
            <person name="Quirk P.G."/>
            <person name="Krulwich T.A."/>
        </authorList>
    </citation>
    <scope>NUCLEOTIDE SEQUENCE</scope>
    <source>
        <strain evidence="15">96224</strain>
    </source>
</reference>
<proteinExistence type="inferred from homology"/>
<dbReference type="GO" id="GO:0005634">
    <property type="term" value="C:nucleus"/>
    <property type="evidence" value="ECO:0007669"/>
    <property type="project" value="UniProtKB-SubCell"/>
</dbReference>
<keyword evidence="4" id="KW-0227">DNA damage</keyword>
<evidence type="ECO:0000256" key="8">
    <source>
        <dbReference type="ARBA" id="ARBA00023242"/>
    </source>
</evidence>
<dbReference type="Pfam" id="PF07934">
    <property type="entry name" value="OGG_N"/>
    <property type="match status" value="1"/>
</dbReference>
<evidence type="ECO:0000259" key="13">
    <source>
        <dbReference type="SMART" id="SM00478"/>
    </source>
</evidence>
<dbReference type="SUPFAM" id="SSF55945">
    <property type="entry name" value="TATA-box binding protein-like"/>
    <property type="match status" value="1"/>
</dbReference>
<dbReference type="InterPro" id="IPR023170">
    <property type="entry name" value="HhH_base_excis_C"/>
</dbReference>
<dbReference type="Pfam" id="PF00730">
    <property type="entry name" value="HhH-GPD"/>
    <property type="match status" value="1"/>
</dbReference>
<dbReference type="OrthoDB" id="238681at2759"/>
<comment type="similarity">
    <text evidence="2">Belongs to the type-1 OGG1 family.</text>
</comment>
<dbReference type="GO" id="GO:0006285">
    <property type="term" value="P:base-excision repair, AP site formation"/>
    <property type="evidence" value="ECO:0007669"/>
    <property type="project" value="TreeGrafter"/>
</dbReference>
<organism evidence="15">
    <name type="scientific">Blumeria graminis f. sp. tritici 96224</name>
    <dbReference type="NCBI Taxonomy" id="1268274"/>
    <lineage>
        <taxon>Eukaryota</taxon>
        <taxon>Fungi</taxon>
        <taxon>Dikarya</taxon>
        <taxon>Ascomycota</taxon>
        <taxon>Pezizomycotina</taxon>
        <taxon>Leotiomycetes</taxon>
        <taxon>Erysiphales</taxon>
        <taxon>Erysiphaceae</taxon>
        <taxon>Blumeria</taxon>
    </lineage>
</organism>
<dbReference type="EC" id="4.2.99.18" evidence="3"/>
<reference evidence="14" key="2">
    <citation type="submission" date="2013-01" db="EMBL/GenBank/DDBJ databases">
        <title>The wheat powdery mildew genome reveals unique evolution of an obligate biotroph.</title>
        <authorList>
            <person name="Oberhaensli S."/>
            <person name="Wicker T."/>
            <person name="Keller B."/>
        </authorList>
    </citation>
    <scope>NUCLEOTIDE SEQUENCE</scope>
    <source>
        <strain evidence="14">96224</strain>
    </source>
</reference>
<evidence type="ECO:0000256" key="3">
    <source>
        <dbReference type="ARBA" id="ARBA00012720"/>
    </source>
</evidence>
<dbReference type="InterPro" id="IPR011257">
    <property type="entry name" value="DNA_glycosylase"/>
</dbReference>
<evidence type="ECO:0000256" key="1">
    <source>
        <dbReference type="ARBA" id="ARBA00004123"/>
    </source>
</evidence>
<protein>
    <recommendedName>
        <fullName evidence="3">DNA-(apurinic or apyrimidinic site) lyase</fullName>
        <ecNumber evidence="3">4.2.99.18</ecNumber>
    </recommendedName>
</protein>
<feature type="compositionally biased region" description="Polar residues" evidence="12">
    <location>
        <begin position="392"/>
        <end position="410"/>
    </location>
</feature>
<evidence type="ECO:0000313" key="14">
    <source>
        <dbReference type="EMBL" id="EPQ67444.1"/>
    </source>
</evidence>
<comment type="subcellular location">
    <subcellularLocation>
        <location evidence="1">Nucleus</location>
    </subcellularLocation>
</comment>
<dbReference type="Proteomes" id="UP000053110">
    <property type="component" value="Unassembled WGS sequence"/>
</dbReference>
<evidence type="ECO:0000256" key="7">
    <source>
        <dbReference type="ARBA" id="ARBA00023239"/>
    </source>
</evidence>
<dbReference type="EMBL" id="KE373549">
    <property type="protein sequence ID" value="EPQ67444.1"/>
    <property type="molecule type" value="Genomic_DNA"/>
</dbReference>
<dbReference type="CDD" id="cd00056">
    <property type="entry name" value="ENDO3c"/>
    <property type="match status" value="1"/>
</dbReference>
<keyword evidence="8" id="KW-0539">Nucleus</keyword>
<accession>A0A061HNK5</accession>
<evidence type="ECO:0000256" key="5">
    <source>
        <dbReference type="ARBA" id="ARBA00022801"/>
    </source>
</evidence>
<keyword evidence="10" id="KW-0326">Glycosidase</keyword>
<reference evidence="16" key="1">
    <citation type="journal article" date="2013" name="Nat. Genet.">
        <title>The wheat powdery mildew genome shows the unique evolution of an obligate biotroph.</title>
        <authorList>
            <person name="Wicker T."/>
            <person name="Oberhaensli S."/>
            <person name="Parlange F."/>
            <person name="Buchmann J.P."/>
            <person name="Shatalina M."/>
            <person name="Roffler S."/>
            <person name="Ben-David R."/>
            <person name="Dolezel J."/>
            <person name="Simkova H."/>
            <person name="Schulze-Lefert P."/>
            <person name="Spanu P.D."/>
            <person name="Bruggmann R."/>
            <person name="Amselem J."/>
            <person name="Quesneville H."/>
            <person name="Ver Loren van Themaat E."/>
            <person name="Paape T."/>
            <person name="Shimizu K.K."/>
            <person name="Keller B."/>
        </authorList>
    </citation>
    <scope>NUCLEOTIDE SEQUENCE [LARGE SCALE GENOMIC DNA]</scope>
    <source>
        <strain evidence="16">96224</strain>
    </source>
</reference>
<evidence type="ECO:0000256" key="9">
    <source>
        <dbReference type="ARBA" id="ARBA00023268"/>
    </source>
</evidence>
<evidence type="ECO:0000256" key="12">
    <source>
        <dbReference type="SAM" id="MobiDB-lite"/>
    </source>
</evidence>
<evidence type="ECO:0000256" key="10">
    <source>
        <dbReference type="ARBA" id="ARBA00023295"/>
    </source>
</evidence>
<feature type="region of interest" description="Disordered" evidence="12">
    <location>
        <begin position="373"/>
        <end position="410"/>
    </location>
</feature>
<dbReference type="GO" id="GO:0140078">
    <property type="term" value="F:class I DNA-(apurinic or apyrimidinic site) endonuclease activity"/>
    <property type="evidence" value="ECO:0007669"/>
    <property type="project" value="UniProtKB-EC"/>
</dbReference>
<gene>
    <name evidence="14" type="ORF">BGT96224_4164</name>
    <name evidence="15" type="ORF">BGT96224V2_LOCUS536</name>
</gene>
<dbReference type="InterPro" id="IPR052054">
    <property type="entry name" value="Oxidative_DNA_repair_enzyme"/>
</dbReference>
<dbReference type="EMBL" id="UIGY01000001">
    <property type="protein sequence ID" value="SUZ07357.1"/>
    <property type="molecule type" value="Genomic_DNA"/>
</dbReference>
<dbReference type="GO" id="GO:0006289">
    <property type="term" value="P:nucleotide-excision repair"/>
    <property type="evidence" value="ECO:0007669"/>
    <property type="project" value="InterPro"/>
</dbReference>
<dbReference type="GO" id="GO:0003684">
    <property type="term" value="F:damaged DNA binding"/>
    <property type="evidence" value="ECO:0007669"/>
    <property type="project" value="InterPro"/>
</dbReference>
<dbReference type="SMART" id="SM00478">
    <property type="entry name" value="ENDO3c"/>
    <property type="match status" value="1"/>
</dbReference>
<feature type="compositionally biased region" description="Basic and acidic residues" evidence="12">
    <location>
        <begin position="373"/>
        <end position="388"/>
    </location>
</feature>
<keyword evidence="7 14" id="KW-0456">Lyase</keyword>
<feature type="domain" description="HhH-GPD" evidence="13">
    <location>
        <begin position="144"/>
        <end position="337"/>
    </location>
</feature>
<dbReference type="InterPro" id="IPR012904">
    <property type="entry name" value="OGG_N"/>
</dbReference>
<evidence type="ECO:0000256" key="4">
    <source>
        <dbReference type="ARBA" id="ARBA00022763"/>
    </source>
</evidence>
<keyword evidence="5" id="KW-0378">Hydrolase</keyword>
<name>A0A061HNK5_BLUGR</name>
<dbReference type="PANTHER" id="PTHR10242">
    <property type="entry name" value="8-OXOGUANINE DNA GLYCOSYLASE"/>
    <property type="match status" value="1"/>
</dbReference>
<dbReference type="SUPFAM" id="SSF48150">
    <property type="entry name" value="DNA-glycosylase"/>
    <property type="match status" value="1"/>
</dbReference>
<dbReference type="FunFam" id="1.10.1670.10:FF:000005">
    <property type="entry name" value="N-glycosylase/DNA lyase OGG1"/>
    <property type="match status" value="1"/>
</dbReference>
<evidence type="ECO:0000313" key="15">
    <source>
        <dbReference type="EMBL" id="SUZ07357.1"/>
    </source>
</evidence>
<keyword evidence="9" id="KW-0511">Multifunctional enzyme</keyword>
<dbReference type="InterPro" id="IPR003265">
    <property type="entry name" value="HhH-GPD_domain"/>
</dbReference>
<dbReference type="Gene3D" id="3.30.310.40">
    <property type="match status" value="1"/>
</dbReference>
<keyword evidence="6" id="KW-0234">DNA repair</keyword>
<dbReference type="HOGENOM" id="CLU_027543_1_1_1"/>
<comment type="catalytic activity">
    <reaction evidence="11">
        <text>2'-deoxyribonucleotide-(2'-deoxyribose 5'-phosphate)-2'-deoxyribonucleotide-DNA = a 3'-end 2'-deoxyribonucleotide-(2,3-dehydro-2,3-deoxyribose 5'-phosphate)-DNA + a 5'-end 5'-phospho-2'-deoxyribonucleoside-DNA + H(+)</text>
        <dbReference type="Rhea" id="RHEA:66592"/>
        <dbReference type="Rhea" id="RHEA-COMP:13180"/>
        <dbReference type="Rhea" id="RHEA-COMP:16897"/>
        <dbReference type="Rhea" id="RHEA-COMP:17067"/>
        <dbReference type="ChEBI" id="CHEBI:15378"/>
        <dbReference type="ChEBI" id="CHEBI:136412"/>
        <dbReference type="ChEBI" id="CHEBI:157695"/>
        <dbReference type="ChEBI" id="CHEBI:167181"/>
        <dbReference type="EC" id="4.2.99.18"/>
    </reaction>
</comment>
<dbReference type="Gene3D" id="1.10.340.30">
    <property type="entry name" value="Hypothetical protein, domain 2"/>
    <property type="match status" value="1"/>
</dbReference>
<dbReference type="AlphaFoldDB" id="A0A061HNK5"/>
<dbReference type="GO" id="GO:0034039">
    <property type="term" value="F:8-oxo-7,8-dihydroguanine DNA N-glycosylase activity"/>
    <property type="evidence" value="ECO:0007669"/>
    <property type="project" value="TreeGrafter"/>
</dbReference>
<evidence type="ECO:0000256" key="11">
    <source>
        <dbReference type="ARBA" id="ARBA00044632"/>
    </source>
</evidence>
<dbReference type="PANTHER" id="PTHR10242:SF2">
    <property type="entry name" value="N-GLYCOSYLASE_DNA LYASE"/>
    <property type="match status" value="1"/>
</dbReference>